<dbReference type="GO" id="GO:0016020">
    <property type="term" value="C:membrane"/>
    <property type="evidence" value="ECO:0007669"/>
    <property type="project" value="InterPro"/>
</dbReference>
<proteinExistence type="predicted"/>
<dbReference type="Proteomes" id="UP000306552">
    <property type="component" value="Unassembled WGS sequence"/>
</dbReference>
<dbReference type="Pfam" id="PF00005">
    <property type="entry name" value="ABC_tran"/>
    <property type="match status" value="1"/>
</dbReference>
<dbReference type="SUPFAM" id="SSF52540">
    <property type="entry name" value="P-loop containing nucleoside triphosphate hydrolases"/>
    <property type="match status" value="1"/>
</dbReference>
<evidence type="ECO:0000259" key="9">
    <source>
        <dbReference type="PROSITE" id="PS50893"/>
    </source>
</evidence>
<name>A0A4U5TPK7_9FLAO</name>
<dbReference type="AlphaFoldDB" id="A0A4U5TPK7"/>
<evidence type="ECO:0000313" key="11">
    <source>
        <dbReference type="Proteomes" id="UP000306552"/>
    </source>
</evidence>
<dbReference type="RefSeq" id="WP_138932640.1">
    <property type="nucleotide sequence ID" value="NZ_SWMU01000004.1"/>
</dbReference>
<dbReference type="PROSITE" id="PS00211">
    <property type="entry name" value="ABC_TRANSPORTER_1"/>
    <property type="match status" value="1"/>
</dbReference>
<evidence type="ECO:0000313" key="10">
    <source>
        <dbReference type="EMBL" id="TKS55812.1"/>
    </source>
</evidence>
<dbReference type="EMBL" id="SWMU01000004">
    <property type="protein sequence ID" value="TKS55812.1"/>
    <property type="molecule type" value="Genomic_DNA"/>
</dbReference>
<keyword evidence="2" id="KW-1003">Cell membrane</keyword>
<dbReference type="PANTHER" id="PTHR42781:SF4">
    <property type="entry name" value="SPERMIDINE_PUTRESCINE IMPORT ATP-BINDING PROTEIN POTA"/>
    <property type="match status" value="1"/>
</dbReference>
<dbReference type="PROSITE" id="PS50893">
    <property type="entry name" value="ABC_TRANSPORTER_2"/>
    <property type="match status" value="1"/>
</dbReference>
<evidence type="ECO:0000256" key="7">
    <source>
        <dbReference type="ARBA" id="ARBA00023065"/>
    </source>
</evidence>
<evidence type="ECO:0000256" key="2">
    <source>
        <dbReference type="ARBA" id="ARBA00022475"/>
    </source>
</evidence>
<keyword evidence="7" id="KW-0406">Ion transport</keyword>
<dbReference type="InterPro" id="IPR017871">
    <property type="entry name" value="ABC_transporter-like_CS"/>
</dbReference>
<evidence type="ECO:0000256" key="5">
    <source>
        <dbReference type="ARBA" id="ARBA00022840"/>
    </source>
</evidence>
<keyword evidence="8" id="KW-0472">Membrane</keyword>
<gene>
    <name evidence="10" type="ORF">FCN74_10975</name>
</gene>
<dbReference type="CDD" id="cd03259">
    <property type="entry name" value="ABC_Carb_Solutes_like"/>
    <property type="match status" value="1"/>
</dbReference>
<keyword evidence="6" id="KW-0408">Iron</keyword>
<evidence type="ECO:0000256" key="4">
    <source>
        <dbReference type="ARBA" id="ARBA00022741"/>
    </source>
</evidence>
<keyword evidence="3" id="KW-0410">Iron transport</keyword>
<dbReference type="FunFam" id="3.40.50.300:FF:000425">
    <property type="entry name" value="Probable ABC transporter, ATP-binding subunit"/>
    <property type="match status" value="1"/>
</dbReference>
<organism evidence="10 11">
    <name type="scientific">Mesohalobacter halotolerans</name>
    <dbReference type="NCBI Taxonomy" id="1883405"/>
    <lineage>
        <taxon>Bacteria</taxon>
        <taxon>Pseudomonadati</taxon>
        <taxon>Bacteroidota</taxon>
        <taxon>Flavobacteriia</taxon>
        <taxon>Flavobacteriales</taxon>
        <taxon>Flavobacteriaceae</taxon>
        <taxon>Mesohalobacter</taxon>
    </lineage>
</organism>
<dbReference type="GO" id="GO:0005524">
    <property type="term" value="F:ATP binding"/>
    <property type="evidence" value="ECO:0007669"/>
    <property type="project" value="UniProtKB-KW"/>
</dbReference>
<dbReference type="GO" id="GO:0016887">
    <property type="term" value="F:ATP hydrolysis activity"/>
    <property type="evidence" value="ECO:0007669"/>
    <property type="project" value="InterPro"/>
</dbReference>
<feature type="domain" description="ABC transporter" evidence="9">
    <location>
        <begin position="6"/>
        <end position="234"/>
    </location>
</feature>
<dbReference type="InterPro" id="IPR050093">
    <property type="entry name" value="ABC_SmlMolc_Importer"/>
</dbReference>
<sequence>MSQAFLRIHQLDKQFGQDQILKGINLELTKGQTLSLIGASGSGKTTLLKIVAGLESADQGKIYLRENRIDVLAPQQRKIIYLYQDALLFPHLSAFDNIAFGLKLQKAKHIPAQVNAMLEKLGMQDQGHKMPDQLSGGQKQRIAFGRALVIKPQLLLLDEPFGALDPEIRSHMQKLFKNLVSSQNLTAIFVTHDLKEAIIIGDNIAKIEQGNLIQYDSKSAFYQDEKSGVEDEILFWKHLKNETNED</sequence>
<keyword evidence="11" id="KW-1185">Reference proteome</keyword>
<dbReference type="PANTHER" id="PTHR42781">
    <property type="entry name" value="SPERMIDINE/PUTRESCINE IMPORT ATP-BINDING PROTEIN POTA"/>
    <property type="match status" value="1"/>
</dbReference>
<evidence type="ECO:0000256" key="8">
    <source>
        <dbReference type="ARBA" id="ARBA00023136"/>
    </source>
</evidence>
<dbReference type="SMART" id="SM00382">
    <property type="entry name" value="AAA"/>
    <property type="match status" value="1"/>
</dbReference>
<dbReference type="GO" id="GO:0015408">
    <property type="term" value="F:ABC-type ferric iron transporter activity"/>
    <property type="evidence" value="ECO:0007669"/>
    <property type="project" value="InterPro"/>
</dbReference>
<evidence type="ECO:0000256" key="6">
    <source>
        <dbReference type="ARBA" id="ARBA00023004"/>
    </source>
</evidence>
<evidence type="ECO:0000256" key="3">
    <source>
        <dbReference type="ARBA" id="ARBA00022496"/>
    </source>
</evidence>
<dbReference type="Gene3D" id="3.40.50.300">
    <property type="entry name" value="P-loop containing nucleotide triphosphate hydrolases"/>
    <property type="match status" value="1"/>
</dbReference>
<keyword evidence="4" id="KW-0547">Nucleotide-binding</keyword>
<dbReference type="OrthoDB" id="1414429at2"/>
<accession>A0A4U5TPK7</accession>
<evidence type="ECO:0000256" key="1">
    <source>
        <dbReference type="ARBA" id="ARBA00022448"/>
    </source>
</evidence>
<keyword evidence="5 10" id="KW-0067">ATP-binding</keyword>
<comment type="caution">
    <text evidence="10">The sequence shown here is derived from an EMBL/GenBank/DDBJ whole genome shotgun (WGS) entry which is preliminary data.</text>
</comment>
<dbReference type="InterPro" id="IPR015853">
    <property type="entry name" value="ABC_transpr_FbpC"/>
</dbReference>
<dbReference type="InterPro" id="IPR027417">
    <property type="entry name" value="P-loop_NTPase"/>
</dbReference>
<dbReference type="InterPro" id="IPR003439">
    <property type="entry name" value="ABC_transporter-like_ATP-bd"/>
</dbReference>
<keyword evidence="1" id="KW-0813">Transport</keyword>
<dbReference type="InterPro" id="IPR003593">
    <property type="entry name" value="AAA+_ATPase"/>
</dbReference>
<reference evidence="10 11" key="1">
    <citation type="submission" date="2019-04" db="EMBL/GenBank/DDBJ databases">
        <title>Psychroflexus halotolerans sp. nov., isolated from a marine solar saltern.</title>
        <authorList>
            <person name="Feng X."/>
        </authorList>
    </citation>
    <scope>NUCLEOTIDE SEQUENCE [LARGE SCALE GENOMIC DNA]</scope>
    <source>
        <strain evidence="10 11">WDS2C27</strain>
    </source>
</reference>
<dbReference type="GO" id="GO:0015697">
    <property type="term" value="P:quaternary ammonium group transport"/>
    <property type="evidence" value="ECO:0007669"/>
    <property type="project" value="UniProtKB-ARBA"/>
</dbReference>
<protein>
    <submittedName>
        <fullName evidence="10">ABC transporter ATP-binding protein</fullName>
    </submittedName>
</protein>